<dbReference type="EMBL" id="DSVI01000006">
    <property type="protein sequence ID" value="HGT47387.1"/>
    <property type="molecule type" value="Genomic_DNA"/>
</dbReference>
<protein>
    <recommendedName>
        <fullName evidence="3">DUF304 domain-containing protein</fullName>
    </recommendedName>
</protein>
<evidence type="ECO:0000256" key="1">
    <source>
        <dbReference type="SAM" id="Phobius"/>
    </source>
</evidence>
<sequence>METYNYSFLIKFLYRYGNIFITSLMILNLIPLVVYVDKNAYLIIPIIITLLIIYFTNKFYFLLYKTFPFTIKADEEKLICTDFMFRKKEVVIYYNNIKSISGGIFEGRLSGIMKVCDGKTNICIAFSHRINNSTKLIATILSKVDKKIYDEKIDSLQKISSKLRKK</sequence>
<keyword evidence="1" id="KW-0472">Membrane</keyword>
<feature type="transmembrane region" description="Helical" evidence="1">
    <location>
        <begin position="12"/>
        <end position="34"/>
    </location>
</feature>
<proteinExistence type="predicted"/>
<feature type="transmembrane region" description="Helical" evidence="1">
    <location>
        <begin position="40"/>
        <end position="63"/>
    </location>
</feature>
<organism evidence="2">
    <name type="scientific">Ignavibacterium album</name>
    <dbReference type="NCBI Taxonomy" id="591197"/>
    <lineage>
        <taxon>Bacteria</taxon>
        <taxon>Pseudomonadati</taxon>
        <taxon>Ignavibacteriota</taxon>
        <taxon>Ignavibacteria</taxon>
        <taxon>Ignavibacteriales</taxon>
        <taxon>Ignavibacteriaceae</taxon>
        <taxon>Ignavibacterium</taxon>
    </lineage>
</organism>
<accession>A0A832DH93</accession>
<comment type="caution">
    <text evidence="2">The sequence shown here is derived from an EMBL/GenBank/DDBJ whole genome shotgun (WGS) entry which is preliminary data.</text>
</comment>
<keyword evidence="1" id="KW-0812">Transmembrane</keyword>
<gene>
    <name evidence="2" type="ORF">ENS56_05095</name>
</gene>
<keyword evidence="1" id="KW-1133">Transmembrane helix</keyword>
<name>A0A832DH93_9BACT</name>
<evidence type="ECO:0000313" key="2">
    <source>
        <dbReference type="EMBL" id="HGT47387.1"/>
    </source>
</evidence>
<reference evidence="2" key="1">
    <citation type="journal article" date="2020" name="mSystems">
        <title>Genome- and Community-Level Interaction Insights into Carbon Utilization and Element Cycling Functions of Hydrothermarchaeota in Hydrothermal Sediment.</title>
        <authorList>
            <person name="Zhou Z."/>
            <person name="Liu Y."/>
            <person name="Xu W."/>
            <person name="Pan J."/>
            <person name="Luo Z.H."/>
            <person name="Li M."/>
        </authorList>
    </citation>
    <scope>NUCLEOTIDE SEQUENCE [LARGE SCALE GENOMIC DNA]</scope>
    <source>
        <strain evidence="2">SpSt-500</strain>
    </source>
</reference>
<dbReference type="AlphaFoldDB" id="A0A832DH93"/>
<evidence type="ECO:0008006" key="3">
    <source>
        <dbReference type="Google" id="ProtNLM"/>
    </source>
</evidence>